<keyword evidence="5 12" id="KW-0378">Hydrolase</keyword>
<sequence length="427" mass="46042">MPLLDLALWICAAVAICSAEDTTKYFDKTIPDVPTPLTADDFERAKYVSLAGRSKRQTNANEKAMYNRNLFEGDITKVNRQNLASILAGTGNIGRAYDGAATTGGVQRNAIRDTSRLWPGGIIPYTVSSQFSAYSRAVIAAAMDEYTRQTCIRFRPKGNQDSDWVNIAPDDGCYSTVGKDGGMQTVSIGDGCVEKGIVMHELMHSAGFFHEQSRTDRDGYVTVKWENVESGMENQFDKYSQNLITLLGVAYDYGSIMHYSKTAFSKNGLNTLVPIQPGVMIGQRVNFSPVDIYKINILYGCDTSGSGSSITAPTPRATAPPTSVVLPSGGECSDMSSECRTRAQNGDCVSNSAAAFMRTYCARTCSFCQVSNPAPAPVPSVGSVGVVRARCADDGGSFCNALKLNNQCQGGYAIYARQNCRLSCGFC</sequence>
<evidence type="ECO:0000256" key="2">
    <source>
        <dbReference type="ARBA" id="ARBA00022670"/>
    </source>
</evidence>
<evidence type="ECO:0000256" key="5">
    <source>
        <dbReference type="ARBA" id="ARBA00022801"/>
    </source>
</evidence>
<dbReference type="GO" id="GO:0004222">
    <property type="term" value="F:metalloendopeptidase activity"/>
    <property type="evidence" value="ECO:0007669"/>
    <property type="project" value="UniProtKB-UniRule"/>
</dbReference>
<name>A0A914XEH6_9BILA</name>
<dbReference type="PROSITE" id="PS51670">
    <property type="entry name" value="SHKT"/>
    <property type="match status" value="2"/>
</dbReference>
<feature type="chain" id="PRO_5038172302" description="Metalloendopeptidase" evidence="13">
    <location>
        <begin position="20"/>
        <end position="427"/>
    </location>
</feature>
<dbReference type="InterPro" id="IPR003582">
    <property type="entry name" value="ShKT_dom"/>
</dbReference>
<accession>A0A914XEH6</accession>
<evidence type="ECO:0000256" key="4">
    <source>
        <dbReference type="ARBA" id="ARBA00022729"/>
    </source>
</evidence>
<dbReference type="GO" id="GO:0006508">
    <property type="term" value="P:proteolysis"/>
    <property type="evidence" value="ECO:0007669"/>
    <property type="project" value="UniProtKB-KW"/>
</dbReference>
<keyword evidence="9" id="KW-1015">Disulfide bond</keyword>
<feature type="signal peptide" evidence="13">
    <location>
        <begin position="1"/>
        <end position="19"/>
    </location>
</feature>
<dbReference type="Proteomes" id="UP000887566">
    <property type="component" value="Unplaced"/>
</dbReference>
<dbReference type="EC" id="3.4.24.-" evidence="13"/>
<dbReference type="SUPFAM" id="SSF55486">
    <property type="entry name" value="Metalloproteases ('zincins'), catalytic domain"/>
    <property type="match status" value="1"/>
</dbReference>
<dbReference type="PANTHER" id="PTHR10127:SF890">
    <property type="entry name" value="ZINC METALLOPROTEINASE NAS-13"/>
    <property type="match status" value="1"/>
</dbReference>
<evidence type="ECO:0000313" key="16">
    <source>
        <dbReference type="Proteomes" id="UP000887566"/>
    </source>
</evidence>
<evidence type="ECO:0000256" key="10">
    <source>
        <dbReference type="ARBA" id="ARBA00023180"/>
    </source>
</evidence>
<keyword evidence="3 12" id="KW-0479">Metal-binding</keyword>
<dbReference type="FunFam" id="3.40.390.10:FF:000015">
    <property type="entry name" value="Meprin A subunit"/>
    <property type="match status" value="1"/>
</dbReference>
<dbReference type="PROSITE" id="PS51864">
    <property type="entry name" value="ASTACIN"/>
    <property type="match status" value="1"/>
</dbReference>
<dbReference type="InterPro" id="IPR006026">
    <property type="entry name" value="Peptidase_Metallo"/>
</dbReference>
<dbReference type="Pfam" id="PF01400">
    <property type="entry name" value="Astacin"/>
    <property type="match status" value="1"/>
</dbReference>
<proteinExistence type="predicted"/>
<keyword evidence="6 12" id="KW-0862">Zinc</keyword>
<keyword evidence="7 12" id="KW-0482">Metalloprotease</keyword>
<keyword evidence="4 13" id="KW-0732">Signal</keyword>
<feature type="binding site" evidence="12">
    <location>
        <position position="204"/>
    </location>
    <ligand>
        <name>Zn(2+)</name>
        <dbReference type="ChEBI" id="CHEBI:29105"/>
        <note>catalytic</note>
    </ligand>
</feature>
<dbReference type="Pfam" id="PF01549">
    <property type="entry name" value="ShK"/>
    <property type="match status" value="2"/>
</dbReference>
<feature type="domain" description="Peptidase M12A" evidence="15">
    <location>
        <begin position="109"/>
        <end position="302"/>
    </location>
</feature>
<evidence type="ECO:0000256" key="9">
    <source>
        <dbReference type="ARBA" id="ARBA00023157"/>
    </source>
</evidence>
<evidence type="ECO:0000256" key="11">
    <source>
        <dbReference type="PROSITE-ProRule" id="PRU01005"/>
    </source>
</evidence>
<evidence type="ECO:0000256" key="12">
    <source>
        <dbReference type="PROSITE-ProRule" id="PRU01211"/>
    </source>
</evidence>
<comment type="cofactor">
    <cofactor evidence="12 13">
        <name>Zn(2+)</name>
        <dbReference type="ChEBI" id="CHEBI:29105"/>
    </cofactor>
    <text evidence="12 13">Binds 1 zinc ion per subunit.</text>
</comment>
<evidence type="ECO:0000313" key="17">
    <source>
        <dbReference type="WBParaSite" id="PSAMB.scaffold766size41716.g8594.t1"/>
    </source>
</evidence>
<dbReference type="CDD" id="cd04280">
    <property type="entry name" value="ZnMc_astacin_like"/>
    <property type="match status" value="1"/>
</dbReference>
<keyword evidence="10" id="KW-0325">Glycoprotein</keyword>
<dbReference type="InterPro" id="IPR001506">
    <property type="entry name" value="Peptidase_M12A"/>
</dbReference>
<evidence type="ECO:0000256" key="7">
    <source>
        <dbReference type="ARBA" id="ARBA00023049"/>
    </source>
</evidence>
<dbReference type="WBParaSite" id="PSAMB.scaffold766size41716.g8594.t1">
    <property type="protein sequence ID" value="PSAMB.scaffold766size41716.g8594.t1"/>
    <property type="gene ID" value="PSAMB.scaffold766size41716.g8594"/>
</dbReference>
<comment type="caution">
    <text evidence="11">Lacks conserved residue(s) required for the propagation of feature annotation.</text>
</comment>
<evidence type="ECO:0000256" key="6">
    <source>
        <dbReference type="ARBA" id="ARBA00022833"/>
    </source>
</evidence>
<evidence type="ECO:0000259" key="14">
    <source>
        <dbReference type="PROSITE" id="PS51670"/>
    </source>
</evidence>
<dbReference type="PANTHER" id="PTHR10127">
    <property type="entry name" value="DISCOIDIN, CUB, EGF, LAMININ , AND ZINC METALLOPROTEASE DOMAIN CONTAINING"/>
    <property type="match status" value="1"/>
</dbReference>
<feature type="binding site" evidence="12">
    <location>
        <position position="210"/>
    </location>
    <ligand>
        <name>Zn(2+)</name>
        <dbReference type="ChEBI" id="CHEBI:29105"/>
        <note>catalytic</note>
    </ligand>
</feature>
<evidence type="ECO:0000256" key="1">
    <source>
        <dbReference type="ARBA" id="ARBA00002657"/>
    </source>
</evidence>
<dbReference type="Gene3D" id="3.40.390.10">
    <property type="entry name" value="Collagenase (Catalytic Domain)"/>
    <property type="match status" value="1"/>
</dbReference>
<dbReference type="InterPro" id="IPR034035">
    <property type="entry name" value="Astacin-like_dom"/>
</dbReference>
<reference evidence="17" key="1">
    <citation type="submission" date="2022-11" db="UniProtKB">
        <authorList>
            <consortium name="WormBaseParasite"/>
        </authorList>
    </citation>
    <scope>IDENTIFICATION</scope>
</reference>
<comment type="function">
    <text evidence="1">Metalloprotease.</text>
</comment>
<dbReference type="SMART" id="SM00254">
    <property type="entry name" value="ShKT"/>
    <property type="match status" value="2"/>
</dbReference>
<evidence type="ECO:0000256" key="13">
    <source>
        <dbReference type="RuleBase" id="RU361183"/>
    </source>
</evidence>
<keyword evidence="8" id="KW-0865">Zymogen</keyword>
<dbReference type="InterPro" id="IPR024079">
    <property type="entry name" value="MetalloPept_cat_dom_sf"/>
</dbReference>
<feature type="active site" evidence="12">
    <location>
        <position position="201"/>
    </location>
</feature>
<keyword evidence="16" id="KW-1185">Reference proteome</keyword>
<evidence type="ECO:0000259" key="15">
    <source>
        <dbReference type="PROSITE" id="PS51864"/>
    </source>
</evidence>
<protein>
    <recommendedName>
        <fullName evidence="13">Metalloendopeptidase</fullName>
        <ecNumber evidence="13">3.4.24.-</ecNumber>
    </recommendedName>
</protein>
<dbReference type="SMART" id="SM00235">
    <property type="entry name" value="ZnMc"/>
    <property type="match status" value="1"/>
</dbReference>
<dbReference type="AlphaFoldDB" id="A0A914XEH6"/>
<organism evidence="16 17">
    <name type="scientific">Plectus sambesii</name>
    <dbReference type="NCBI Taxonomy" id="2011161"/>
    <lineage>
        <taxon>Eukaryota</taxon>
        <taxon>Metazoa</taxon>
        <taxon>Ecdysozoa</taxon>
        <taxon>Nematoda</taxon>
        <taxon>Chromadorea</taxon>
        <taxon>Plectida</taxon>
        <taxon>Plectina</taxon>
        <taxon>Plectoidea</taxon>
        <taxon>Plectidae</taxon>
        <taxon>Plectus</taxon>
    </lineage>
</organism>
<dbReference type="Gene3D" id="1.10.10.1940">
    <property type="match status" value="1"/>
</dbReference>
<keyword evidence="2 12" id="KW-0645">Protease</keyword>
<dbReference type="PRINTS" id="PR00480">
    <property type="entry name" value="ASTACIN"/>
</dbReference>
<evidence type="ECO:0000256" key="8">
    <source>
        <dbReference type="ARBA" id="ARBA00023145"/>
    </source>
</evidence>
<dbReference type="GO" id="GO:0008270">
    <property type="term" value="F:zinc ion binding"/>
    <property type="evidence" value="ECO:0007669"/>
    <property type="project" value="UniProtKB-UniRule"/>
</dbReference>
<feature type="domain" description="ShKT" evidence="14">
    <location>
        <begin position="332"/>
        <end position="368"/>
    </location>
</feature>
<feature type="domain" description="ShKT" evidence="14">
    <location>
        <begin position="391"/>
        <end position="427"/>
    </location>
</feature>
<evidence type="ECO:0000256" key="3">
    <source>
        <dbReference type="ARBA" id="ARBA00022723"/>
    </source>
</evidence>
<feature type="binding site" evidence="12">
    <location>
        <position position="200"/>
    </location>
    <ligand>
        <name>Zn(2+)</name>
        <dbReference type="ChEBI" id="CHEBI:29105"/>
        <note>catalytic</note>
    </ligand>
</feature>